<dbReference type="EMBL" id="MGAG01000010">
    <property type="protein sequence ID" value="OGK41704.1"/>
    <property type="molecule type" value="Genomic_DNA"/>
</dbReference>
<accession>A0A1F7IED8</accession>
<dbReference type="Gene3D" id="2.10.260.10">
    <property type="match status" value="1"/>
</dbReference>
<comment type="caution">
    <text evidence="1">The sequence shown here is derived from an EMBL/GenBank/DDBJ whole genome shotgun (WGS) entry which is preliminary data.</text>
</comment>
<evidence type="ECO:0008006" key="3">
    <source>
        <dbReference type="Google" id="ProtNLM"/>
    </source>
</evidence>
<evidence type="ECO:0000313" key="1">
    <source>
        <dbReference type="EMBL" id="OGK41704.1"/>
    </source>
</evidence>
<evidence type="ECO:0000313" key="2">
    <source>
        <dbReference type="Proteomes" id="UP000177698"/>
    </source>
</evidence>
<dbReference type="Proteomes" id="UP000177698">
    <property type="component" value="Unassembled WGS sequence"/>
</dbReference>
<dbReference type="AlphaFoldDB" id="A0A1F7IED8"/>
<dbReference type="SUPFAM" id="SSF89447">
    <property type="entry name" value="AbrB/MazE/MraZ-like"/>
    <property type="match status" value="1"/>
</dbReference>
<sequence length="84" mass="9670">MKKYYQITKIGNSLFATLSSRLVELLNLKAGDQVFYEVVPGKKKVIMNIVENSNFEEKNKLMEDLNDKDKDWIKKNAGSLSTKK</sequence>
<gene>
    <name evidence="1" type="ORF">A2954_07550</name>
</gene>
<reference evidence="1 2" key="1">
    <citation type="journal article" date="2016" name="Nat. Commun.">
        <title>Thousands of microbial genomes shed light on interconnected biogeochemical processes in an aquifer system.</title>
        <authorList>
            <person name="Anantharaman K."/>
            <person name="Brown C.T."/>
            <person name="Hug L.A."/>
            <person name="Sharon I."/>
            <person name="Castelle C.J."/>
            <person name="Probst A.J."/>
            <person name="Thomas B.C."/>
            <person name="Singh A."/>
            <person name="Wilkins M.J."/>
            <person name="Karaoz U."/>
            <person name="Brodie E.L."/>
            <person name="Williams K.H."/>
            <person name="Hubbard S.S."/>
            <person name="Banfield J.F."/>
        </authorList>
    </citation>
    <scope>NUCLEOTIDE SEQUENCE [LARGE SCALE GENOMIC DNA]</scope>
</reference>
<dbReference type="InterPro" id="IPR037914">
    <property type="entry name" value="SpoVT-AbrB_sf"/>
</dbReference>
<name>A0A1F7IED8_9BACT</name>
<dbReference type="STRING" id="1802056.A2954_07550"/>
<protein>
    <recommendedName>
        <fullName evidence="3">SpoVT-AbrB domain-containing protein</fullName>
    </recommendedName>
</protein>
<proteinExistence type="predicted"/>
<organism evidence="1 2">
    <name type="scientific">Candidatus Roizmanbacteria bacterium RIFCSPLOWO2_01_FULL_37_12</name>
    <dbReference type="NCBI Taxonomy" id="1802056"/>
    <lineage>
        <taxon>Bacteria</taxon>
        <taxon>Candidatus Roizmaniibacteriota</taxon>
    </lineage>
</organism>